<evidence type="ECO:0000313" key="2">
    <source>
        <dbReference type="EMBL" id="CAB3676840.1"/>
    </source>
</evidence>
<dbReference type="EMBL" id="CADIJQ010000001">
    <property type="protein sequence ID" value="CAB3676840.1"/>
    <property type="molecule type" value="Genomic_DNA"/>
</dbReference>
<sequence>MFESVLSRLHNTLDDLSAVVKWHDRLRQSIFAAAVGVQPIVIDEAALNILRTEAPDNITWRLFDHCAAITRIYAVFEQCIIELVEEYAGFLPKVFPNYAKLDEDVRNSHRVGVGHVLMKWSATKPIYGKIAETSIAGGLVDGLRGTSYTLLADAFLTDSDNYRPDTLNRVFKKIGFDDAYSFVRNSPEVIDFCSSKLLGEHTADSYLNKFVRDRNDAAHGEVSEIANVDSLKNYVLFAILVAEALASLLRSTLIKNGVSSGATLEIGDVAQRFSNNVVGVRATSTTKIFIGQQLYVGRKTIELVTVESLRVGQTDSTEIQLAPGTEFGARLSKKVSEAAKLYVTTL</sequence>
<evidence type="ECO:0000313" key="3">
    <source>
        <dbReference type="Proteomes" id="UP000494269"/>
    </source>
</evidence>
<keyword evidence="3" id="KW-1185">Reference proteome</keyword>
<dbReference type="Proteomes" id="UP000494269">
    <property type="component" value="Unassembled WGS sequence"/>
</dbReference>
<protein>
    <recommendedName>
        <fullName evidence="1">RiboL-PSP-HEPN domain-containing protein</fullName>
    </recommendedName>
</protein>
<gene>
    <name evidence="2" type="ORF">LMG3441_01373</name>
</gene>
<proteinExistence type="predicted"/>
<accession>A0A6S6ZN53</accession>
<name>A0A6S6ZN53_9BURK</name>
<dbReference type="AlphaFoldDB" id="A0A6S6ZN53"/>
<evidence type="ECO:0000259" key="1">
    <source>
        <dbReference type="Pfam" id="PF18735"/>
    </source>
</evidence>
<dbReference type="Pfam" id="PF18735">
    <property type="entry name" value="HEPN_RiboL-PSP"/>
    <property type="match status" value="1"/>
</dbReference>
<organism evidence="2 3">
    <name type="scientific">Achromobacter kerstersii</name>
    <dbReference type="NCBI Taxonomy" id="1353890"/>
    <lineage>
        <taxon>Bacteria</taxon>
        <taxon>Pseudomonadati</taxon>
        <taxon>Pseudomonadota</taxon>
        <taxon>Betaproteobacteria</taxon>
        <taxon>Burkholderiales</taxon>
        <taxon>Alcaligenaceae</taxon>
        <taxon>Achromobacter</taxon>
    </lineage>
</organism>
<dbReference type="RefSeq" id="WP_175169196.1">
    <property type="nucleotide sequence ID" value="NZ_CADIJQ010000001.1"/>
</dbReference>
<reference evidence="2 3" key="1">
    <citation type="submission" date="2020-04" db="EMBL/GenBank/DDBJ databases">
        <authorList>
            <person name="De Canck E."/>
        </authorList>
    </citation>
    <scope>NUCLEOTIDE SEQUENCE [LARGE SCALE GENOMIC DNA]</scope>
    <source>
        <strain evidence="2 3">LMG 3441</strain>
    </source>
</reference>
<dbReference type="InterPro" id="IPR041519">
    <property type="entry name" value="HEPN_RiboL-PSP"/>
</dbReference>
<feature type="domain" description="RiboL-PSP-HEPN" evidence="1">
    <location>
        <begin position="51"/>
        <end position="249"/>
    </location>
</feature>